<dbReference type="GO" id="GO:0006282">
    <property type="term" value="P:regulation of DNA repair"/>
    <property type="evidence" value="ECO:0007669"/>
    <property type="project" value="TreeGrafter"/>
</dbReference>
<comment type="subcellular location">
    <subcellularLocation>
        <location evidence="1">Mitochondrion</location>
    </subcellularLocation>
</comment>
<dbReference type="GO" id="GO:0017136">
    <property type="term" value="F:histone deacetylase activity, NAD-dependent"/>
    <property type="evidence" value="ECO:0007669"/>
    <property type="project" value="TreeGrafter"/>
</dbReference>
<keyword evidence="4" id="KW-0520">NAD</keyword>
<keyword evidence="5" id="KW-0862">Zinc</keyword>
<dbReference type="InterPro" id="IPR003000">
    <property type="entry name" value="Sirtuin"/>
</dbReference>
<dbReference type="InterPro" id="IPR050134">
    <property type="entry name" value="NAD-dep_sirtuin_deacylases"/>
</dbReference>
<dbReference type="InterPro" id="IPR026590">
    <property type="entry name" value="Ssirtuin_cat_dom"/>
</dbReference>
<dbReference type="GO" id="GO:0070403">
    <property type="term" value="F:NAD+ binding"/>
    <property type="evidence" value="ECO:0007669"/>
    <property type="project" value="InterPro"/>
</dbReference>
<organism evidence="8 9">
    <name type="scientific">Malassezia cuniculi</name>
    <dbReference type="NCBI Taxonomy" id="948313"/>
    <lineage>
        <taxon>Eukaryota</taxon>
        <taxon>Fungi</taxon>
        <taxon>Dikarya</taxon>
        <taxon>Basidiomycota</taxon>
        <taxon>Ustilaginomycotina</taxon>
        <taxon>Malasseziomycetes</taxon>
        <taxon>Malasseziales</taxon>
        <taxon>Malasseziaceae</taxon>
        <taxon>Malassezia</taxon>
    </lineage>
</organism>
<sequence length="586" mass="62843">MIVVRVPALQGDAAQGAQNDAAGEPKTGHAELNLPKRAFTRSHTFAGSSTSASVPCESKPLDYEVPLDVPLPNFAEVTESDSALEHLLLSIRDARRITVVCGAGVSVAAPANIPDFRSAGGLFRRLKERYPRANLSSGKDLFDANLFSSETTTSLYYSMIAELKDMADAAQPTMFHHFLKRLDAEGRLQRVYTQNIDGLEEKAGLSFGVGGEVASGKRKRTFGRSQSDSALVMGNRPLFPRAIPLHGSLGTLSCMLCANKLCLDDSPASREALSKLRAGEAVECSACSVSEGMRAAAGLRPRGVGLMKSDIVLYNGENPSAEQVGACVERDLLGIRDPNDDAVPETPAEARARERREQANSAAPAQSADAILAAAFEEEKPRKRRLKPLPPDMLIVAGTSLKVPGTKRIVREFAKACRAHDAGRESKPIRTVFLNYDFPTPAREWSGTFDMWLQGDLQHAALGLCEPRSGESALESYIRTHTWHKPVPTKPVTAKSAKSTPAMPMPVKELAAPAAPAVPAAPMAPIKEEPETQQLKKSAVRPAAPPLTAPPRQNRLGMTSGKLSTQKSTGKGARRIPAGEAVQPQT</sequence>
<feature type="region of interest" description="Disordered" evidence="6">
    <location>
        <begin position="336"/>
        <end position="366"/>
    </location>
</feature>
<protein>
    <recommendedName>
        <fullName evidence="7">Deacetylase sirtuin-type domain-containing protein</fullName>
    </recommendedName>
</protein>
<dbReference type="AlphaFoldDB" id="A0AAF0J8N1"/>
<accession>A0AAF0J8N1</accession>
<gene>
    <name evidence="8" type="ORF">MCUN1_003926</name>
</gene>
<feature type="binding site" evidence="5">
    <location>
        <position position="257"/>
    </location>
    <ligand>
        <name>Zn(2+)</name>
        <dbReference type="ChEBI" id="CHEBI:29105"/>
    </ligand>
</feature>
<dbReference type="Gene3D" id="3.30.1600.10">
    <property type="entry name" value="SIR2/SIRT2 'Small Domain"/>
    <property type="match status" value="1"/>
</dbReference>
<feature type="compositionally biased region" description="Basic and acidic residues" evidence="6">
    <location>
        <begin position="348"/>
        <end position="358"/>
    </location>
</feature>
<dbReference type="GO" id="GO:0005634">
    <property type="term" value="C:nucleus"/>
    <property type="evidence" value="ECO:0007669"/>
    <property type="project" value="TreeGrafter"/>
</dbReference>
<dbReference type="SUPFAM" id="SSF52467">
    <property type="entry name" value="DHS-like NAD/FAD-binding domain"/>
    <property type="match status" value="1"/>
</dbReference>
<comment type="similarity">
    <text evidence="2">Belongs to the sirtuin family. Class I subfamily.</text>
</comment>
<dbReference type="GO" id="GO:0005739">
    <property type="term" value="C:mitochondrion"/>
    <property type="evidence" value="ECO:0007669"/>
    <property type="project" value="UniProtKB-SubCell"/>
</dbReference>
<evidence type="ECO:0000256" key="4">
    <source>
        <dbReference type="ARBA" id="ARBA00023027"/>
    </source>
</evidence>
<feature type="binding site" evidence="5">
    <location>
        <position position="287"/>
    </location>
    <ligand>
        <name>Zn(2+)</name>
        <dbReference type="ChEBI" id="CHEBI:29105"/>
    </ligand>
</feature>
<proteinExistence type="inferred from homology"/>
<evidence type="ECO:0000256" key="3">
    <source>
        <dbReference type="ARBA" id="ARBA00022679"/>
    </source>
</evidence>
<dbReference type="Gene3D" id="3.40.50.1220">
    <property type="entry name" value="TPP-binding domain"/>
    <property type="match status" value="1"/>
</dbReference>
<feature type="binding site" evidence="5">
    <location>
        <position position="284"/>
    </location>
    <ligand>
        <name>Zn(2+)</name>
        <dbReference type="ChEBI" id="CHEBI:29105"/>
    </ligand>
</feature>
<evidence type="ECO:0000259" key="7">
    <source>
        <dbReference type="PROSITE" id="PS50305"/>
    </source>
</evidence>
<keyword evidence="5" id="KW-0479">Metal-binding</keyword>
<dbReference type="Pfam" id="PF02146">
    <property type="entry name" value="SIR2"/>
    <property type="match status" value="1"/>
</dbReference>
<dbReference type="PANTHER" id="PTHR11085">
    <property type="entry name" value="NAD-DEPENDENT PROTEIN DEACYLASE SIRTUIN-5, MITOCHONDRIAL-RELATED"/>
    <property type="match status" value="1"/>
</dbReference>
<name>A0AAF0J8N1_9BASI</name>
<feature type="region of interest" description="Disordered" evidence="6">
    <location>
        <begin position="528"/>
        <end position="586"/>
    </location>
</feature>
<dbReference type="GO" id="GO:0031934">
    <property type="term" value="C:mating-type region heterochromatin"/>
    <property type="evidence" value="ECO:0007669"/>
    <property type="project" value="TreeGrafter"/>
</dbReference>
<dbReference type="GO" id="GO:0031508">
    <property type="term" value="P:pericentric heterochromatin formation"/>
    <property type="evidence" value="ECO:0007669"/>
    <property type="project" value="TreeGrafter"/>
</dbReference>
<dbReference type="PANTHER" id="PTHR11085:SF15">
    <property type="entry name" value="NAD-DEPENDENT HISTONE DEACETYLASE HST4"/>
    <property type="match status" value="1"/>
</dbReference>
<evidence type="ECO:0000256" key="5">
    <source>
        <dbReference type="PROSITE-ProRule" id="PRU00236"/>
    </source>
</evidence>
<dbReference type="GO" id="GO:0046872">
    <property type="term" value="F:metal ion binding"/>
    <property type="evidence" value="ECO:0007669"/>
    <property type="project" value="UniProtKB-KW"/>
</dbReference>
<keyword evidence="9" id="KW-1185">Reference proteome</keyword>
<reference evidence="8" key="1">
    <citation type="submission" date="2023-03" db="EMBL/GenBank/DDBJ databases">
        <title>Mating type loci evolution in Malassezia.</title>
        <authorList>
            <person name="Coelho M.A."/>
        </authorList>
    </citation>
    <scope>NUCLEOTIDE SEQUENCE</scope>
    <source>
        <strain evidence="8">CBS 11721</strain>
    </source>
</reference>
<dbReference type="Proteomes" id="UP001219933">
    <property type="component" value="Chromosome 6"/>
</dbReference>
<dbReference type="InterPro" id="IPR029035">
    <property type="entry name" value="DHS-like_NAD/FAD-binding_dom"/>
</dbReference>
<dbReference type="GO" id="GO:0000122">
    <property type="term" value="P:negative regulation of transcription by RNA polymerase II"/>
    <property type="evidence" value="ECO:0007669"/>
    <property type="project" value="TreeGrafter"/>
</dbReference>
<feature type="binding site" evidence="5">
    <location>
        <position position="254"/>
    </location>
    <ligand>
        <name>Zn(2+)</name>
        <dbReference type="ChEBI" id="CHEBI:29105"/>
    </ligand>
</feature>
<evidence type="ECO:0000256" key="2">
    <source>
        <dbReference type="ARBA" id="ARBA00006924"/>
    </source>
</evidence>
<dbReference type="PROSITE" id="PS50305">
    <property type="entry name" value="SIRTUIN"/>
    <property type="match status" value="1"/>
</dbReference>
<feature type="active site" description="Proton acceptor" evidence="5">
    <location>
        <position position="246"/>
    </location>
</feature>
<dbReference type="InterPro" id="IPR026591">
    <property type="entry name" value="Sirtuin_cat_small_dom_sf"/>
</dbReference>
<keyword evidence="3" id="KW-0808">Transferase</keyword>
<evidence type="ECO:0000313" key="9">
    <source>
        <dbReference type="Proteomes" id="UP001219933"/>
    </source>
</evidence>
<evidence type="ECO:0000313" key="8">
    <source>
        <dbReference type="EMBL" id="WFD37034.1"/>
    </source>
</evidence>
<dbReference type="GO" id="GO:1990414">
    <property type="term" value="P:replication-born double-strand break repair via sister chromatid exchange"/>
    <property type="evidence" value="ECO:0007669"/>
    <property type="project" value="TreeGrafter"/>
</dbReference>
<dbReference type="EMBL" id="CP119882">
    <property type="protein sequence ID" value="WFD37034.1"/>
    <property type="molecule type" value="Genomic_DNA"/>
</dbReference>
<evidence type="ECO:0000256" key="1">
    <source>
        <dbReference type="ARBA" id="ARBA00004173"/>
    </source>
</evidence>
<evidence type="ECO:0000256" key="6">
    <source>
        <dbReference type="SAM" id="MobiDB-lite"/>
    </source>
</evidence>
<feature type="domain" description="Deacetylase sirtuin-type" evidence="7">
    <location>
        <begin position="77"/>
        <end position="471"/>
    </location>
</feature>